<evidence type="ECO:0008006" key="2">
    <source>
        <dbReference type="Google" id="ProtNLM"/>
    </source>
</evidence>
<dbReference type="InterPro" id="IPR002763">
    <property type="entry name" value="DUF72"/>
</dbReference>
<reference evidence="1" key="1">
    <citation type="journal article" date="2014" name="Front. Microbiol.">
        <title>High frequency of phylogenetically diverse reductive dehalogenase-homologous genes in deep subseafloor sedimentary metagenomes.</title>
        <authorList>
            <person name="Kawai M."/>
            <person name="Futagami T."/>
            <person name="Toyoda A."/>
            <person name="Takaki Y."/>
            <person name="Nishi S."/>
            <person name="Hori S."/>
            <person name="Arai W."/>
            <person name="Tsubouchi T."/>
            <person name="Morono Y."/>
            <person name="Uchiyama I."/>
            <person name="Ito T."/>
            <person name="Fujiyama A."/>
            <person name="Inagaki F."/>
            <person name="Takami H."/>
        </authorList>
    </citation>
    <scope>NUCLEOTIDE SEQUENCE</scope>
    <source>
        <strain evidence="1">Expedition CK06-06</strain>
    </source>
</reference>
<dbReference type="Pfam" id="PF01904">
    <property type="entry name" value="DUF72"/>
    <property type="match status" value="1"/>
</dbReference>
<dbReference type="SUPFAM" id="SSF117396">
    <property type="entry name" value="TM1631-like"/>
    <property type="match status" value="1"/>
</dbReference>
<dbReference type="InterPro" id="IPR036520">
    <property type="entry name" value="UPF0759_sf"/>
</dbReference>
<dbReference type="PANTHER" id="PTHR30348:SF4">
    <property type="entry name" value="DUF72 DOMAIN-CONTAINING PROTEIN"/>
    <property type="match status" value="1"/>
</dbReference>
<proteinExistence type="predicted"/>
<dbReference type="EMBL" id="BART01009763">
    <property type="protein sequence ID" value="GAG80624.1"/>
    <property type="molecule type" value="Genomic_DNA"/>
</dbReference>
<organism evidence="1">
    <name type="scientific">marine sediment metagenome</name>
    <dbReference type="NCBI Taxonomy" id="412755"/>
    <lineage>
        <taxon>unclassified sequences</taxon>
        <taxon>metagenomes</taxon>
        <taxon>ecological metagenomes</taxon>
    </lineage>
</organism>
<protein>
    <recommendedName>
        <fullName evidence="2">DUF72 domain-containing protein</fullName>
    </recommendedName>
</protein>
<dbReference type="Gene3D" id="3.20.20.410">
    <property type="entry name" value="Protein of unknown function UPF0759"/>
    <property type="match status" value="1"/>
</dbReference>
<dbReference type="AlphaFoldDB" id="X1AFG0"/>
<evidence type="ECO:0000313" key="1">
    <source>
        <dbReference type="EMBL" id="GAG80624.1"/>
    </source>
</evidence>
<dbReference type="PANTHER" id="PTHR30348">
    <property type="entry name" value="UNCHARACTERIZED PROTEIN YECE"/>
    <property type="match status" value="1"/>
</dbReference>
<accession>X1AFG0</accession>
<gene>
    <name evidence="1" type="ORF">S01H4_21528</name>
</gene>
<sequence length="243" mass="28895">MSKCVHNIKIGTSGWHYDHWIERFYPGDLPKNKWLTYYAEHFDTVEINNTFYQLPKAKTVENWHQIVPNNFLYAVKANRFITHIKRLNEPAEPLERFFEIVNLLKEKLGPVLYQLPPSFHKDIGRLRNFLALLPDTTQSVFEFRHKSWFSQDTYKLLEKHNISFCVHDMQGLKTPLIVTGDTIYIRFHGSTGRYEGNYTESMLSKWASWIKKQKARNIYAYFNNDYNAYAVYNAKTLTQLLNR</sequence>
<comment type="caution">
    <text evidence="1">The sequence shown here is derived from an EMBL/GenBank/DDBJ whole genome shotgun (WGS) entry which is preliminary data.</text>
</comment>
<name>X1AFG0_9ZZZZ</name>